<organism evidence="1 2">
    <name type="scientific">Digitaria exilis</name>
    <dbReference type="NCBI Taxonomy" id="1010633"/>
    <lineage>
        <taxon>Eukaryota</taxon>
        <taxon>Viridiplantae</taxon>
        <taxon>Streptophyta</taxon>
        <taxon>Embryophyta</taxon>
        <taxon>Tracheophyta</taxon>
        <taxon>Spermatophyta</taxon>
        <taxon>Magnoliopsida</taxon>
        <taxon>Liliopsida</taxon>
        <taxon>Poales</taxon>
        <taxon>Poaceae</taxon>
        <taxon>PACMAD clade</taxon>
        <taxon>Panicoideae</taxon>
        <taxon>Panicodae</taxon>
        <taxon>Paniceae</taxon>
        <taxon>Anthephorinae</taxon>
        <taxon>Digitaria</taxon>
    </lineage>
</organism>
<comment type="caution">
    <text evidence="1">The sequence shown here is derived from an EMBL/GenBank/DDBJ whole genome shotgun (WGS) entry which is preliminary data.</text>
</comment>
<name>A0A835B7E5_9POAL</name>
<evidence type="ECO:0000313" key="1">
    <source>
        <dbReference type="EMBL" id="KAF8691166.1"/>
    </source>
</evidence>
<proteinExistence type="predicted"/>
<protein>
    <submittedName>
        <fullName evidence="1">Uncharacterized protein</fullName>
    </submittedName>
</protein>
<dbReference type="Proteomes" id="UP000636709">
    <property type="component" value="Unassembled WGS sequence"/>
</dbReference>
<accession>A0A835B7E5</accession>
<dbReference type="OrthoDB" id="414569at2759"/>
<dbReference type="AlphaFoldDB" id="A0A835B7E5"/>
<sequence length="179" mass="18534">MAVDRVSVLSGAQKACVAGATGLCGGNAVEAVVAAVATTTIVHAEMWRAEMAASDREAVAAAGGDGDDNSCSISGDDGIGGPVHARETRTSELVALVAKNQSVQGAVPTEFSAEEVGTAESGLNTVALSPTDSENHRSHIRAYLDHHACGTSHWKATTGMLKTLREEMQGRVLAWRLLH</sequence>
<evidence type="ECO:0000313" key="2">
    <source>
        <dbReference type="Proteomes" id="UP000636709"/>
    </source>
</evidence>
<dbReference type="EMBL" id="JACEFO010001965">
    <property type="protein sequence ID" value="KAF8691166.1"/>
    <property type="molecule type" value="Genomic_DNA"/>
</dbReference>
<reference evidence="1" key="1">
    <citation type="submission" date="2020-07" db="EMBL/GenBank/DDBJ databases">
        <title>Genome sequence and genetic diversity analysis of an under-domesticated orphan crop, white fonio (Digitaria exilis).</title>
        <authorList>
            <person name="Bennetzen J.L."/>
            <person name="Chen S."/>
            <person name="Ma X."/>
            <person name="Wang X."/>
            <person name="Yssel A.E.J."/>
            <person name="Chaluvadi S.R."/>
            <person name="Johnson M."/>
            <person name="Gangashetty P."/>
            <person name="Hamidou F."/>
            <person name="Sanogo M.D."/>
            <person name="Zwaenepoel A."/>
            <person name="Wallace J."/>
            <person name="Van De Peer Y."/>
            <person name="Van Deynze A."/>
        </authorList>
    </citation>
    <scope>NUCLEOTIDE SEQUENCE</scope>
    <source>
        <tissue evidence="1">Leaves</tissue>
    </source>
</reference>
<gene>
    <name evidence="1" type="ORF">HU200_040280</name>
</gene>
<keyword evidence="2" id="KW-1185">Reference proteome</keyword>